<dbReference type="EMBL" id="JALKFT010000043">
    <property type="protein sequence ID" value="MCK9878756.1"/>
    <property type="molecule type" value="Genomic_DNA"/>
</dbReference>
<feature type="region of interest" description="Disordered" evidence="1">
    <location>
        <begin position="149"/>
        <end position="170"/>
    </location>
</feature>
<organism evidence="2 3">
    <name type="scientific">Frankia umida</name>
    <dbReference type="NCBI Taxonomy" id="573489"/>
    <lineage>
        <taxon>Bacteria</taxon>
        <taxon>Bacillati</taxon>
        <taxon>Actinomycetota</taxon>
        <taxon>Actinomycetes</taxon>
        <taxon>Frankiales</taxon>
        <taxon>Frankiaceae</taxon>
        <taxon>Frankia</taxon>
    </lineage>
</organism>
<sequence>MDAGIIAALITSVASVVVSVGASVWTRRQGVELERMRFESERSARDHEKRSAAKAELDRYREPLLLAVVDLGARLHTIRERGLQGYLGSTQRRGRLAVLGTVYCVARYLGTLEILYSRLALLRFDSATDTRLVAALLADIGRAFSSQLYDEDPPSGAQEGGPPAGASSLRKAERAGEPRFMLWREEQRAIGELMRGPDGTGTVCVGFACFHDSYDELFASWLDPFAEALRSPSAPDSERLARLQTLLALLVTQLDEDGGYSLTVDGTTVAPEWATPAALAP</sequence>
<keyword evidence="3" id="KW-1185">Reference proteome</keyword>
<reference evidence="2 3" key="1">
    <citation type="submission" date="2022-04" db="EMBL/GenBank/DDBJ databases">
        <title>Genome diversity in the genus Frankia.</title>
        <authorList>
            <person name="Carlos-Shanley C."/>
            <person name="Hahn D."/>
        </authorList>
    </citation>
    <scope>NUCLEOTIDE SEQUENCE [LARGE SCALE GENOMIC DNA]</scope>
    <source>
        <strain evidence="2 3">Ag45/Mut15</strain>
    </source>
</reference>
<evidence type="ECO:0000256" key="1">
    <source>
        <dbReference type="SAM" id="MobiDB-lite"/>
    </source>
</evidence>
<comment type="caution">
    <text evidence="2">The sequence shown here is derived from an EMBL/GenBank/DDBJ whole genome shotgun (WGS) entry which is preliminary data.</text>
</comment>
<gene>
    <name evidence="2" type="ORF">MXD59_23840</name>
</gene>
<dbReference type="Proteomes" id="UP001201873">
    <property type="component" value="Unassembled WGS sequence"/>
</dbReference>
<proteinExistence type="predicted"/>
<evidence type="ECO:0000313" key="3">
    <source>
        <dbReference type="Proteomes" id="UP001201873"/>
    </source>
</evidence>
<evidence type="ECO:0000313" key="2">
    <source>
        <dbReference type="EMBL" id="MCK9878756.1"/>
    </source>
</evidence>
<name>A0ABT0K4M8_9ACTN</name>
<protein>
    <recommendedName>
        <fullName evidence="4">Secreted protein</fullName>
    </recommendedName>
</protein>
<dbReference type="RefSeq" id="WP_248826830.1">
    <property type="nucleotide sequence ID" value="NZ_JALKFT010000043.1"/>
</dbReference>
<accession>A0ABT0K4M8</accession>
<evidence type="ECO:0008006" key="4">
    <source>
        <dbReference type="Google" id="ProtNLM"/>
    </source>
</evidence>